<proteinExistence type="predicted"/>
<evidence type="ECO:0000313" key="3">
    <source>
        <dbReference type="EMBL" id="GAA3812192.1"/>
    </source>
</evidence>
<comment type="caution">
    <text evidence="3">The sequence shown here is derived from an EMBL/GenBank/DDBJ whole genome shotgun (WGS) entry which is preliminary data.</text>
</comment>
<feature type="chain" id="PRO_5046060561" evidence="2">
    <location>
        <begin position="19"/>
        <end position="488"/>
    </location>
</feature>
<name>A0ABP7I8F4_9ACTN</name>
<dbReference type="RefSeq" id="WP_344773580.1">
    <property type="nucleotide sequence ID" value="NZ_BAABAH010000003.1"/>
</dbReference>
<feature type="compositionally biased region" description="Low complexity" evidence="1">
    <location>
        <begin position="26"/>
        <end position="42"/>
    </location>
</feature>
<protein>
    <submittedName>
        <fullName evidence="3">Uncharacterized protein</fullName>
    </submittedName>
</protein>
<gene>
    <name evidence="3" type="ORF">GCM10022242_13360</name>
</gene>
<feature type="signal peptide" evidence="2">
    <location>
        <begin position="1"/>
        <end position="18"/>
    </location>
</feature>
<sequence>MRPHLVALACLGSGALLGAALTPVPSTEAAAPTAPGARAADPSAWEPLSAAGPGQPGPSQRVDLTRSPDGILHIAWAVRNADGTSSLKERRLTPIGPGGDDLMSTVSTPISSWLMVGDPAGVDIGDGYQLYLGGQQSADPDTLDGLVGVSNVGPNADPAWSAPLMMEPGEAAMWAQVAQAPSQTPVFVFEHNSMVVADRPDATPPAAVPASGGNVGAGSIVIDPTNSAHAVVAWCEFGGSEPGTHEQVYDTGTGAFLGSPTLMPGTADACVLQATINRGTPLALRGNDAYVGGTHLNASTGVLTDVRVWQVGDATAEVVGRSRTGVSAPQVTTDSCGRIWVAWLARRDGTHTLLARRSNEAATEWGATVAVEPPAGWSLGSFEAIASCVRGPGQLDVVGQFEKPGKNVLQRTVVRPGLSLAVVHVEKLGDGSKRVTYLATDAGRPVVGARVHAHGVSAFTGTDGKVTLRFTGDTSATVTGLGYSDGQT</sequence>
<reference evidence="4" key="1">
    <citation type="journal article" date="2019" name="Int. J. Syst. Evol. Microbiol.">
        <title>The Global Catalogue of Microorganisms (GCM) 10K type strain sequencing project: providing services to taxonomists for standard genome sequencing and annotation.</title>
        <authorList>
            <consortium name="The Broad Institute Genomics Platform"/>
            <consortium name="The Broad Institute Genome Sequencing Center for Infectious Disease"/>
            <person name="Wu L."/>
            <person name="Ma J."/>
        </authorList>
    </citation>
    <scope>NUCLEOTIDE SEQUENCE [LARGE SCALE GENOMIC DNA]</scope>
    <source>
        <strain evidence="4">JCM 16953</strain>
    </source>
</reference>
<feature type="region of interest" description="Disordered" evidence="1">
    <location>
        <begin position="26"/>
        <end position="65"/>
    </location>
</feature>
<keyword evidence="2" id="KW-0732">Signal</keyword>
<keyword evidence="4" id="KW-1185">Reference proteome</keyword>
<accession>A0ABP7I8F4</accession>
<evidence type="ECO:0000256" key="1">
    <source>
        <dbReference type="SAM" id="MobiDB-lite"/>
    </source>
</evidence>
<dbReference type="EMBL" id="BAABAH010000003">
    <property type="protein sequence ID" value="GAA3812192.1"/>
    <property type="molecule type" value="Genomic_DNA"/>
</dbReference>
<evidence type="ECO:0000313" key="4">
    <source>
        <dbReference type="Proteomes" id="UP001501821"/>
    </source>
</evidence>
<dbReference type="Proteomes" id="UP001501821">
    <property type="component" value="Unassembled WGS sequence"/>
</dbReference>
<evidence type="ECO:0000256" key="2">
    <source>
        <dbReference type="SAM" id="SignalP"/>
    </source>
</evidence>
<organism evidence="3 4">
    <name type="scientific">Nocardioides panacisoli</name>
    <dbReference type="NCBI Taxonomy" id="627624"/>
    <lineage>
        <taxon>Bacteria</taxon>
        <taxon>Bacillati</taxon>
        <taxon>Actinomycetota</taxon>
        <taxon>Actinomycetes</taxon>
        <taxon>Propionibacteriales</taxon>
        <taxon>Nocardioidaceae</taxon>
        <taxon>Nocardioides</taxon>
    </lineage>
</organism>